<feature type="transmembrane region" description="Helical" evidence="13">
    <location>
        <begin position="152"/>
        <end position="173"/>
    </location>
</feature>
<evidence type="ECO:0000256" key="9">
    <source>
        <dbReference type="ARBA" id="ARBA00022927"/>
    </source>
</evidence>
<evidence type="ECO:0000256" key="12">
    <source>
        <dbReference type="ARBA" id="ARBA00023316"/>
    </source>
</evidence>
<feature type="transmembrane region" description="Helical" evidence="13">
    <location>
        <begin position="85"/>
        <end position="102"/>
    </location>
</feature>
<dbReference type="GO" id="GO:0051082">
    <property type="term" value="F:unfolded protein binding"/>
    <property type="evidence" value="ECO:0007669"/>
    <property type="project" value="TreeGrafter"/>
</dbReference>
<accession>A0A8H7ZE81</accession>
<evidence type="ECO:0000256" key="8">
    <source>
        <dbReference type="ARBA" id="ARBA00022824"/>
    </source>
</evidence>
<protein>
    <recommendedName>
        <fullName evidence="5">Chitin synthase export chaperone</fullName>
    </recommendedName>
</protein>
<dbReference type="GO" id="GO:0015031">
    <property type="term" value="P:protein transport"/>
    <property type="evidence" value="ECO:0007669"/>
    <property type="project" value="UniProtKB-KW"/>
</dbReference>
<dbReference type="GO" id="GO:0071555">
    <property type="term" value="P:cell wall organization"/>
    <property type="evidence" value="ECO:0007669"/>
    <property type="project" value="UniProtKB-KW"/>
</dbReference>
<evidence type="ECO:0000256" key="2">
    <source>
        <dbReference type="ARBA" id="ARBA00004477"/>
    </source>
</evidence>
<dbReference type="AlphaFoldDB" id="A0A8H7ZE81"/>
<dbReference type="GO" id="GO:0005789">
    <property type="term" value="C:endoplasmic reticulum membrane"/>
    <property type="evidence" value="ECO:0007669"/>
    <property type="project" value="UniProtKB-SubCell"/>
</dbReference>
<keyword evidence="10 13" id="KW-1133">Transmembrane helix</keyword>
<keyword evidence="7 13" id="KW-0812">Transmembrane</keyword>
<evidence type="ECO:0000256" key="1">
    <source>
        <dbReference type="ARBA" id="ARBA00002732"/>
    </source>
</evidence>
<comment type="caution">
    <text evidence="14">The sequence shown here is derived from an EMBL/GenBank/DDBJ whole genome shotgun (WGS) entry which is preliminary data.</text>
</comment>
<name>A0A8H7ZE81_9ASCO</name>
<sequence length="319" mass="35573">MSFGSFDGICNKTSLPLCSVVGAVNQSSYFQRGIVPQCYARSVELANTMIFQIGNAFVHFGGLIIILIIIFNMRAKYTAIGRAEMLNLMYCLLGLIVSSLIVDCGVAPPSSPTYPYFVSLQIGIASGVVVCLLYNGLLCFQFWEDGTRKSLNIMRCVVVVWFVINFIISLITFKHWDTALNFRKTTTMFVFSYVLNAIILAVYVVSQIILVIFALKSLWALGAILLGCFFFIAGQILTYVFSMQICQGASHYIDGLFFGSLCNVFTIMMIYKYWDMITDDDLEFSVANVEQVVNEFGPNSNGGVGVLYDDEKRSSSVFY</sequence>
<dbReference type="Pfam" id="PF12271">
    <property type="entry name" value="Chs7"/>
    <property type="match status" value="1"/>
</dbReference>
<comment type="subcellular location">
    <subcellularLocation>
        <location evidence="2">Endoplasmic reticulum membrane</location>
        <topology evidence="2">Multi-pass membrane protein</topology>
    </subcellularLocation>
</comment>
<dbReference type="RefSeq" id="XP_067546178.1">
    <property type="nucleotide sequence ID" value="XM_067693792.1"/>
</dbReference>
<dbReference type="Proteomes" id="UP000669133">
    <property type="component" value="Unassembled WGS sequence"/>
</dbReference>
<comment type="similarity">
    <text evidence="3">Belongs to the CHS7 family.</text>
</comment>
<evidence type="ECO:0000256" key="5">
    <source>
        <dbReference type="ARBA" id="ARBA00018354"/>
    </source>
</evidence>
<dbReference type="GO" id="GO:0006457">
    <property type="term" value="P:protein folding"/>
    <property type="evidence" value="ECO:0007669"/>
    <property type="project" value="TreeGrafter"/>
</dbReference>
<reference evidence="14 15" key="1">
    <citation type="submission" date="2020-12" db="EMBL/GenBank/DDBJ databases">
        <title>Effect of drift, selection, and recombination on the evolution of hybrid genomes in Candida yeast pathogens.</title>
        <authorList>
            <person name="Mixao V."/>
            <person name="Ksiezopolska E."/>
            <person name="Saus E."/>
            <person name="Boekhout T."/>
            <person name="Gacser A."/>
            <person name="Gabaldon T."/>
        </authorList>
    </citation>
    <scope>NUCLEOTIDE SEQUENCE [LARGE SCALE GENOMIC DNA]</scope>
    <source>
        <strain evidence="14 15">BP57</strain>
    </source>
</reference>
<comment type="subunit">
    <text evidence="4">Interacts with CHS3.</text>
</comment>
<evidence type="ECO:0000313" key="15">
    <source>
        <dbReference type="Proteomes" id="UP000669133"/>
    </source>
</evidence>
<evidence type="ECO:0000256" key="4">
    <source>
        <dbReference type="ARBA" id="ARBA00011864"/>
    </source>
</evidence>
<feature type="transmembrane region" description="Helical" evidence="13">
    <location>
        <begin position="49"/>
        <end position="73"/>
    </location>
</feature>
<keyword evidence="9" id="KW-0653">Protein transport</keyword>
<keyword evidence="12" id="KW-0961">Cell wall biogenesis/degradation</keyword>
<evidence type="ECO:0000256" key="7">
    <source>
        <dbReference type="ARBA" id="ARBA00022692"/>
    </source>
</evidence>
<dbReference type="EMBL" id="JAEOAQ010000007">
    <property type="protein sequence ID" value="KAG5417062.1"/>
    <property type="molecule type" value="Genomic_DNA"/>
</dbReference>
<feature type="transmembrane region" description="Helical" evidence="13">
    <location>
        <begin position="218"/>
        <end position="240"/>
    </location>
</feature>
<keyword evidence="8" id="KW-0256">Endoplasmic reticulum</keyword>
<evidence type="ECO:0000256" key="10">
    <source>
        <dbReference type="ARBA" id="ARBA00022989"/>
    </source>
</evidence>
<proteinExistence type="inferred from homology"/>
<dbReference type="InterPro" id="IPR022057">
    <property type="entry name" value="Chs7"/>
</dbReference>
<keyword evidence="15" id="KW-1185">Reference proteome</keyword>
<dbReference type="GeneID" id="93653324"/>
<feature type="transmembrane region" description="Helical" evidence="13">
    <location>
        <begin position="114"/>
        <end position="140"/>
    </location>
</feature>
<evidence type="ECO:0000256" key="3">
    <source>
        <dbReference type="ARBA" id="ARBA00009274"/>
    </source>
</evidence>
<evidence type="ECO:0000256" key="13">
    <source>
        <dbReference type="SAM" id="Phobius"/>
    </source>
</evidence>
<keyword evidence="6" id="KW-0813">Transport</keyword>
<dbReference type="OrthoDB" id="2189463at2759"/>
<feature type="transmembrane region" description="Helical" evidence="13">
    <location>
        <begin position="193"/>
        <end position="213"/>
    </location>
</feature>
<feature type="transmembrane region" description="Helical" evidence="13">
    <location>
        <begin position="252"/>
        <end position="271"/>
    </location>
</feature>
<keyword evidence="11 13" id="KW-0472">Membrane</keyword>
<gene>
    <name evidence="14" type="ORF">I9W82_004695</name>
</gene>
<evidence type="ECO:0000313" key="14">
    <source>
        <dbReference type="EMBL" id="KAG5417062.1"/>
    </source>
</evidence>
<dbReference type="PANTHER" id="PTHR35329">
    <property type="entry name" value="CHITIN SYNTHASE EXPORT CHAPERONE"/>
    <property type="match status" value="1"/>
</dbReference>
<evidence type="ECO:0000256" key="6">
    <source>
        <dbReference type="ARBA" id="ARBA00022448"/>
    </source>
</evidence>
<organism evidence="14 15">
    <name type="scientific">Candida metapsilosis</name>
    <dbReference type="NCBI Taxonomy" id="273372"/>
    <lineage>
        <taxon>Eukaryota</taxon>
        <taxon>Fungi</taxon>
        <taxon>Dikarya</taxon>
        <taxon>Ascomycota</taxon>
        <taxon>Saccharomycotina</taxon>
        <taxon>Pichiomycetes</taxon>
        <taxon>Debaryomycetaceae</taxon>
        <taxon>Candida/Lodderomyces clade</taxon>
        <taxon>Candida</taxon>
    </lineage>
</organism>
<evidence type="ECO:0000256" key="11">
    <source>
        <dbReference type="ARBA" id="ARBA00023136"/>
    </source>
</evidence>
<dbReference type="PANTHER" id="PTHR35329:SF2">
    <property type="entry name" value="CHITIN SYNTHASE EXPORT CHAPERONE"/>
    <property type="match status" value="1"/>
</dbReference>
<comment type="function">
    <text evidence="1">Chaperone required for the export of the chitin synthase CHS3 from the endoplasmic reticulum.</text>
</comment>